<dbReference type="AlphaFoldDB" id="A0A9Q1HGN7"/>
<sequence>MEEEQASDEESPSEMPRKKMKGRNRSSLLSNEMKEMFVTSQEQLQQTLITMHNENKELLSKLIEKL</sequence>
<proteinExistence type="predicted"/>
<accession>A0A9Q1HGN7</accession>
<name>A0A9Q1HGN7_HOLLE</name>
<keyword evidence="3" id="KW-1185">Reference proteome</keyword>
<feature type="compositionally biased region" description="Acidic residues" evidence="1">
    <location>
        <begin position="1"/>
        <end position="12"/>
    </location>
</feature>
<comment type="caution">
    <text evidence="2">The sequence shown here is derived from an EMBL/GenBank/DDBJ whole genome shotgun (WGS) entry which is preliminary data.</text>
</comment>
<dbReference type="Proteomes" id="UP001152320">
    <property type="component" value="Chromosome 3"/>
</dbReference>
<gene>
    <name evidence="2" type="ORF">HOLleu_08113</name>
</gene>
<dbReference type="EMBL" id="JAIZAY010000003">
    <property type="protein sequence ID" value="KAJ8045165.1"/>
    <property type="molecule type" value="Genomic_DNA"/>
</dbReference>
<evidence type="ECO:0000313" key="2">
    <source>
        <dbReference type="EMBL" id="KAJ8045165.1"/>
    </source>
</evidence>
<evidence type="ECO:0000313" key="3">
    <source>
        <dbReference type="Proteomes" id="UP001152320"/>
    </source>
</evidence>
<organism evidence="2 3">
    <name type="scientific">Holothuria leucospilota</name>
    <name type="common">Black long sea cucumber</name>
    <name type="synonym">Mertensiothuria leucospilota</name>
    <dbReference type="NCBI Taxonomy" id="206669"/>
    <lineage>
        <taxon>Eukaryota</taxon>
        <taxon>Metazoa</taxon>
        <taxon>Echinodermata</taxon>
        <taxon>Eleutherozoa</taxon>
        <taxon>Echinozoa</taxon>
        <taxon>Holothuroidea</taxon>
        <taxon>Aspidochirotacea</taxon>
        <taxon>Aspidochirotida</taxon>
        <taxon>Holothuriidae</taxon>
        <taxon>Holothuria</taxon>
    </lineage>
</organism>
<reference evidence="2" key="1">
    <citation type="submission" date="2021-10" db="EMBL/GenBank/DDBJ databases">
        <title>Tropical sea cucumber genome reveals ecological adaptation and Cuvierian tubules defense mechanism.</title>
        <authorList>
            <person name="Chen T."/>
        </authorList>
    </citation>
    <scope>NUCLEOTIDE SEQUENCE</scope>
    <source>
        <strain evidence="2">Nanhai2018</strain>
        <tissue evidence="2">Muscle</tissue>
    </source>
</reference>
<protein>
    <submittedName>
        <fullName evidence="2">Uncharacterized protein</fullName>
    </submittedName>
</protein>
<evidence type="ECO:0000256" key="1">
    <source>
        <dbReference type="SAM" id="MobiDB-lite"/>
    </source>
</evidence>
<feature type="region of interest" description="Disordered" evidence="1">
    <location>
        <begin position="1"/>
        <end position="28"/>
    </location>
</feature>